<dbReference type="eggNOG" id="COG3170">
    <property type="taxonomic scope" value="Bacteria"/>
</dbReference>
<gene>
    <name evidence="2" type="ordered locus">DSC_13510</name>
</gene>
<reference evidence="2 3" key="1">
    <citation type="journal article" date="2012" name="J. Bacteriol.">
        <title>Complete Genome Sequence of the BTEX-Degrading Bacterium Pseudoxanthomonas spadix BD-a59.</title>
        <authorList>
            <person name="Lee S.H."/>
            <person name="Jin H.M."/>
            <person name="Lee H.J."/>
            <person name="Kim J.M."/>
            <person name="Jeon C.O."/>
        </authorList>
    </citation>
    <scope>NUCLEOTIDE SEQUENCE [LARGE SCALE GENOMIC DNA]</scope>
    <source>
        <strain evidence="2 3">BD-a59</strain>
    </source>
</reference>
<feature type="region of interest" description="Disordered" evidence="1">
    <location>
        <begin position="300"/>
        <end position="368"/>
    </location>
</feature>
<protein>
    <recommendedName>
        <fullName evidence="4">DUF1631 domain-containing protein</fullName>
    </recommendedName>
</protein>
<dbReference type="AlphaFoldDB" id="G7UTA0"/>
<feature type="compositionally biased region" description="Low complexity" evidence="1">
    <location>
        <begin position="332"/>
        <end position="368"/>
    </location>
</feature>
<evidence type="ECO:0000256" key="1">
    <source>
        <dbReference type="SAM" id="MobiDB-lite"/>
    </source>
</evidence>
<dbReference type="EMBL" id="CP003093">
    <property type="protein sequence ID" value="AER57346.1"/>
    <property type="molecule type" value="Genomic_DNA"/>
</dbReference>
<organism evidence="2 3">
    <name type="scientific">Pseudoxanthomonas spadix (strain BD-a59)</name>
    <dbReference type="NCBI Taxonomy" id="1045855"/>
    <lineage>
        <taxon>Bacteria</taxon>
        <taxon>Pseudomonadati</taxon>
        <taxon>Pseudomonadota</taxon>
        <taxon>Gammaproteobacteria</taxon>
        <taxon>Lysobacterales</taxon>
        <taxon>Lysobacteraceae</taxon>
        <taxon>Pseudoxanthomonas</taxon>
    </lineage>
</organism>
<evidence type="ECO:0000313" key="2">
    <source>
        <dbReference type="EMBL" id="AER57346.1"/>
    </source>
</evidence>
<name>G7UTA0_PSEUP</name>
<dbReference type="Proteomes" id="UP000005870">
    <property type="component" value="Chromosome"/>
</dbReference>
<dbReference type="Pfam" id="PF07793">
    <property type="entry name" value="DUF1631"/>
    <property type="match status" value="1"/>
</dbReference>
<dbReference type="RefSeq" id="WP_014161519.1">
    <property type="nucleotide sequence ID" value="NC_016147.2"/>
</dbReference>
<dbReference type="KEGG" id="psd:DSC_13510"/>
<proteinExistence type="predicted"/>
<dbReference type="OrthoDB" id="6188167at2"/>
<feature type="region of interest" description="Disordered" evidence="1">
    <location>
        <begin position="236"/>
        <end position="285"/>
    </location>
</feature>
<evidence type="ECO:0000313" key="3">
    <source>
        <dbReference type="Proteomes" id="UP000005870"/>
    </source>
</evidence>
<dbReference type="InterPro" id="IPR012434">
    <property type="entry name" value="DUF1631"/>
</dbReference>
<accession>G7UTA0</accession>
<keyword evidence="3" id="KW-1185">Reference proteome</keyword>
<dbReference type="STRING" id="1045855.DSC_13510"/>
<sequence length="796" mass="85590">MAASGAASPIDTTTDTLAASSLPARVRHILESLLARLQPHLATRLEATADALEQELFAQAERARSNELQGTHMANLQQLRKHRARLLPRMAAVLESELANLRSPRQAPQEPAGIPSMLTLVADEDIDQDIVLQDIARRLENRHHQALHLFSQRLGVLAGSPALEETLQPLSPQSLCRALRAASAELDLDLPTQLQLYRNFEQRGMASYGRMLEELNDLLGQQGVLPGLVFAPQRARTPSGRVPVTRDTQSPEVAASQAPPTRPPPGQDSTPSWARPPAPARPQQAPATFASLQRLLSAGHARARGNSQGQADGSIPGWPADPARTGPAAAFPASAPVGGAHPAAGPGSASPAPGAAGPGASPGAVGAHATPLPTGKLLDTLQVLQLQVAQGQVPLAPTSLAEVRERTLAGLRRAHGPDAALTREDQDTFELLDLLYHEIGREVRKGPASDLLGQLQVPVVQAALKDREFFLRPQHPARELLNAVAESGASWLGEDEIDPVLLHKLRAAVAKVLAEYTGEEAVFEQAQREVQDHFQVAARKAEVAERRHVEAARGRDRLELAKRSATDLIASTLDGRQPAPFVQALLTQAWADVLTLTHLRNGQDSAQWQEVASITGRIAQAIGGADATPEPALSPRIERALVQLGYHGDEAAVIAQRLSGADVEPPGAADLAARLQARARTAAAEASVKVALPPRTLAEQASYDTLRKQPFGTWFEFVHNQQGDVRRLRLSWFNPTSDHALFVNQRGQKVGEHTLDSVARLMARDQARVLTEDRGRLIDRAWQATVGRLREMAGMA</sequence>
<dbReference type="HOGENOM" id="CLU_021581_0_0_6"/>
<evidence type="ECO:0008006" key="4">
    <source>
        <dbReference type="Google" id="ProtNLM"/>
    </source>
</evidence>